<dbReference type="PRINTS" id="PR00040">
    <property type="entry name" value="HTHMERR"/>
</dbReference>
<dbReference type="PROSITE" id="PS50937">
    <property type="entry name" value="HTH_MERR_2"/>
    <property type="match status" value="1"/>
</dbReference>
<dbReference type="GO" id="GO:0003700">
    <property type="term" value="F:DNA-binding transcription factor activity"/>
    <property type="evidence" value="ECO:0007669"/>
    <property type="project" value="InterPro"/>
</dbReference>
<dbReference type="GO" id="GO:0003677">
    <property type="term" value="F:DNA binding"/>
    <property type="evidence" value="ECO:0007669"/>
    <property type="project" value="UniProtKB-KW"/>
</dbReference>
<dbReference type="Pfam" id="PF13411">
    <property type="entry name" value="MerR_1"/>
    <property type="match status" value="1"/>
</dbReference>
<dbReference type="SUPFAM" id="SSF46955">
    <property type="entry name" value="Putative DNA-binding domain"/>
    <property type="match status" value="1"/>
</dbReference>
<dbReference type="Proteomes" id="UP000245539">
    <property type="component" value="Unassembled WGS sequence"/>
</dbReference>
<dbReference type="SMART" id="SM00422">
    <property type="entry name" value="HTH_MERR"/>
    <property type="match status" value="1"/>
</dbReference>
<dbReference type="RefSeq" id="WP_109838802.1">
    <property type="nucleotide sequence ID" value="NZ_QGKM01000055.1"/>
</dbReference>
<keyword evidence="1" id="KW-0238">DNA-binding</keyword>
<dbReference type="PANTHER" id="PTHR30204">
    <property type="entry name" value="REDOX-CYCLING DRUG-SENSING TRANSCRIPTIONAL ACTIVATOR SOXR"/>
    <property type="match status" value="1"/>
</dbReference>
<organism evidence="3 4">
    <name type="scientific">Leucothrix pacifica</name>
    <dbReference type="NCBI Taxonomy" id="1247513"/>
    <lineage>
        <taxon>Bacteria</taxon>
        <taxon>Pseudomonadati</taxon>
        <taxon>Pseudomonadota</taxon>
        <taxon>Gammaproteobacteria</taxon>
        <taxon>Thiotrichales</taxon>
        <taxon>Thiotrichaceae</taxon>
        <taxon>Leucothrix</taxon>
    </lineage>
</organism>
<dbReference type="OrthoDB" id="9808480at2"/>
<evidence type="ECO:0000256" key="1">
    <source>
        <dbReference type="ARBA" id="ARBA00023125"/>
    </source>
</evidence>
<evidence type="ECO:0000313" key="4">
    <source>
        <dbReference type="Proteomes" id="UP000245539"/>
    </source>
</evidence>
<proteinExistence type="predicted"/>
<gene>
    <name evidence="3" type="ORF">DKW60_16690</name>
</gene>
<accession>A0A317C7X7</accession>
<comment type="caution">
    <text evidence="3">The sequence shown here is derived from an EMBL/GenBank/DDBJ whole genome shotgun (WGS) entry which is preliminary data.</text>
</comment>
<dbReference type="InterPro" id="IPR047057">
    <property type="entry name" value="MerR_fam"/>
</dbReference>
<name>A0A317C7X7_9GAMM</name>
<dbReference type="Gene3D" id="1.10.1660.10">
    <property type="match status" value="1"/>
</dbReference>
<dbReference type="CDD" id="cd04785">
    <property type="entry name" value="HTH_CadR-PbrR-like"/>
    <property type="match status" value="1"/>
</dbReference>
<keyword evidence="4" id="KW-1185">Reference proteome</keyword>
<dbReference type="InterPro" id="IPR000551">
    <property type="entry name" value="MerR-type_HTH_dom"/>
</dbReference>
<reference evidence="3 4" key="1">
    <citation type="submission" date="2018-05" db="EMBL/GenBank/DDBJ databases">
        <title>Leucothrix arctica sp. nov., isolated from Arctic seawater.</title>
        <authorList>
            <person name="Choi A."/>
            <person name="Baek K."/>
        </authorList>
    </citation>
    <scope>NUCLEOTIDE SEQUENCE [LARGE SCALE GENOMIC DNA]</scope>
    <source>
        <strain evidence="3 4">JCM 18388</strain>
    </source>
</reference>
<evidence type="ECO:0000313" key="3">
    <source>
        <dbReference type="EMBL" id="PWQ94407.1"/>
    </source>
</evidence>
<dbReference type="PANTHER" id="PTHR30204:SF92">
    <property type="entry name" value="HTH-TYPE TRANSCRIPTIONAL REGULATOR ZNTR"/>
    <property type="match status" value="1"/>
</dbReference>
<dbReference type="PROSITE" id="PS00552">
    <property type="entry name" value="HTH_MERR_1"/>
    <property type="match status" value="1"/>
</dbReference>
<feature type="domain" description="HTH merR-type" evidence="2">
    <location>
        <begin position="1"/>
        <end position="70"/>
    </location>
</feature>
<protein>
    <submittedName>
        <fullName evidence="3">MerR family transcriptional regulator</fullName>
    </submittedName>
</protein>
<sequence length="138" mass="15720">MYSIGQLSKNTGVKVTTIRYYEEIGVLTEPERTQGHQRRYDVAALERLRFVKHARDLGFTIQAIESLIQLQESPEKSCKEATDIANEQLLDVRRRIKQLRSLEKELARIVKGCSGEGTSQSCYVLAALADHELCEKDH</sequence>
<dbReference type="EMBL" id="QGKM01000055">
    <property type="protein sequence ID" value="PWQ94407.1"/>
    <property type="molecule type" value="Genomic_DNA"/>
</dbReference>
<dbReference type="InterPro" id="IPR009061">
    <property type="entry name" value="DNA-bd_dom_put_sf"/>
</dbReference>
<evidence type="ECO:0000259" key="2">
    <source>
        <dbReference type="PROSITE" id="PS50937"/>
    </source>
</evidence>
<dbReference type="AlphaFoldDB" id="A0A317C7X7"/>